<dbReference type="GO" id="GO:0005576">
    <property type="term" value="C:extracellular region"/>
    <property type="evidence" value="ECO:0007669"/>
    <property type="project" value="UniProtKB-SubCell"/>
</dbReference>
<dbReference type="EMBL" id="JAAAJA010001755">
    <property type="protein sequence ID" value="KAG0246542.1"/>
    <property type="molecule type" value="Genomic_DNA"/>
</dbReference>
<keyword evidence="3" id="KW-0964">Secreted</keyword>
<dbReference type="InterPro" id="IPR045379">
    <property type="entry name" value="Crinkler_N"/>
</dbReference>
<dbReference type="OrthoDB" id="2673191at2759"/>
<keyword evidence="6" id="KW-1185">Reference proteome</keyword>
<feature type="domain" description="Crinkler effector protein N-terminal" evidence="4">
    <location>
        <begin position="4"/>
        <end position="103"/>
    </location>
</feature>
<evidence type="ECO:0000256" key="2">
    <source>
        <dbReference type="ARBA" id="ARBA00004613"/>
    </source>
</evidence>
<reference evidence="5" key="1">
    <citation type="journal article" date="2020" name="Fungal Divers.">
        <title>Resolving the Mortierellaceae phylogeny through synthesis of multi-gene phylogenetics and phylogenomics.</title>
        <authorList>
            <person name="Vandepol N."/>
            <person name="Liber J."/>
            <person name="Desiro A."/>
            <person name="Na H."/>
            <person name="Kennedy M."/>
            <person name="Barry K."/>
            <person name="Grigoriev I.V."/>
            <person name="Miller A.N."/>
            <person name="O'Donnell K."/>
            <person name="Stajich J.E."/>
            <person name="Bonito G."/>
        </authorList>
    </citation>
    <scope>NUCLEOTIDE SEQUENCE</scope>
    <source>
        <strain evidence="5">KOD948</strain>
    </source>
</reference>
<proteinExistence type="predicted"/>
<name>A0A9P6PIV2_9FUNG</name>
<gene>
    <name evidence="5" type="ORF">BG011_002390</name>
</gene>
<comment type="subcellular location">
    <subcellularLocation>
        <location evidence="1">Host cell</location>
    </subcellularLocation>
    <subcellularLocation>
        <location evidence="2">Secreted</location>
    </subcellularLocation>
</comment>
<feature type="non-terminal residue" evidence="5">
    <location>
        <position position="107"/>
    </location>
</feature>
<evidence type="ECO:0000256" key="1">
    <source>
        <dbReference type="ARBA" id="ARBA00004340"/>
    </source>
</evidence>
<dbReference type="GO" id="GO:0043657">
    <property type="term" value="C:host cell"/>
    <property type="evidence" value="ECO:0007669"/>
    <property type="project" value="UniProtKB-SubCell"/>
</dbReference>
<dbReference type="AlphaFoldDB" id="A0A9P6PIV2"/>
<dbReference type="Proteomes" id="UP000726737">
    <property type="component" value="Unassembled WGS sequence"/>
</dbReference>
<protein>
    <recommendedName>
        <fullName evidence="4">Crinkler effector protein N-terminal domain-containing protein</fullName>
    </recommendedName>
</protein>
<organism evidence="5 6">
    <name type="scientific">Mortierella polycephala</name>
    <dbReference type="NCBI Taxonomy" id="41804"/>
    <lineage>
        <taxon>Eukaryota</taxon>
        <taxon>Fungi</taxon>
        <taxon>Fungi incertae sedis</taxon>
        <taxon>Mucoromycota</taxon>
        <taxon>Mortierellomycotina</taxon>
        <taxon>Mortierellomycetes</taxon>
        <taxon>Mortierellales</taxon>
        <taxon>Mortierellaceae</taxon>
        <taxon>Mortierella</taxon>
    </lineage>
</organism>
<sequence>MADLTLFCLVDGEPTSRAFPLSTPSSQTSGGLKNLVKIKKTPVFDDIDADQLTVWQVSIPATEDEAPIVLDTLNEKKKLMPTDDLSDVFIEKPPKKTIHIIVQRPPR</sequence>
<evidence type="ECO:0000313" key="6">
    <source>
        <dbReference type="Proteomes" id="UP000726737"/>
    </source>
</evidence>
<comment type="caution">
    <text evidence="5">The sequence shown here is derived from an EMBL/GenBank/DDBJ whole genome shotgun (WGS) entry which is preliminary data.</text>
</comment>
<dbReference type="Pfam" id="PF20147">
    <property type="entry name" value="Crinkler"/>
    <property type="match status" value="1"/>
</dbReference>
<evidence type="ECO:0000259" key="4">
    <source>
        <dbReference type="Pfam" id="PF20147"/>
    </source>
</evidence>
<evidence type="ECO:0000256" key="3">
    <source>
        <dbReference type="ARBA" id="ARBA00022525"/>
    </source>
</evidence>
<evidence type="ECO:0000313" key="5">
    <source>
        <dbReference type="EMBL" id="KAG0246542.1"/>
    </source>
</evidence>
<accession>A0A9P6PIV2</accession>